<evidence type="ECO:0000313" key="10">
    <source>
        <dbReference type="EMBL" id="EKT78308.1"/>
    </source>
</evidence>
<comment type="subcellular location">
    <subcellularLocation>
        <location evidence="1">Membrane</location>
        <topology evidence="1">Multi-pass membrane protein</topology>
    </subcellularLocation>
</comment>
<evidence type="ECO:0000259" key="8">
    <source>
        <dbReference type="Pfam" id="PF03600"/>
    </source>
</evidence>
<dbReference type="Proteomes" id="UP000005951">
    <property type="component" value="Unassembled WGS sequence"/>
</dbReference>
<feature type="transmembrane region" description="Helical" evidence="7">
    <location>
        <begin position="132"/>
        <end position="156"/>
    </location>
</feature>
<keyword evidence="3 7" id="KW-0812">Transmembrane</keyword>
<evidence type="ECO:0000256" key="7">
    <source>
        <dbReference type="SAM" id="Phobius"/>
    </source>
</evidence>
<keyword evidence="2" id="KW-0813">Transport</keyword>
<feature type="transmembrane region" description="Helical" evidence="7">
    <location>
        <begin position="91"/>
        <end position="120"/>
    </location>
</feature>
<dbReference type="Pfam" id="PF07158">
    <property type="entry name" value="MatC_N"/>
    <property type="match status" value="1"/>
</dbReference>
<dbReference type="InterPro" id="IPR009827">
    <property type="entry name" value="MatC_N"/>
</dbReference>
<feature type="domain" description="Citrate transporter-like" evidence="8">
    <location>
        <begin position="292"/>
        <end position="460"/>
    </location>
</feature>
<evidence type="ECO:0000313" key="11">
    <source>
        <dbReference type="Proteomes" id="UP000005951"/>
    </source>
</evidence>
<feature type="transmembrane region" description="Helical" evidence="7">
    <location>
        <begin position="27"/>
        <end position="44"/>
    </location>
</feature>
<evidence type="ECO:0000256" key="5">
    <source>
        <dbReference type="ARBA" id="ARBA00023136"/>
    </source>
</evidence>
<feature type="transmembrane region" description="Helical" evidence="7">
    <location>
        <begin position="290"/>
        <end position="308"/>
    </location>
</feature>
<organism evidence="10 11">
    <name type="scientific">Rhodococcus opacus M213</name>
    <dbReference type="NCBI Taxonomy" id="1129896"/>
    <lineage>
        <taxon>Bacteria</taxon>
        <taxon>Bacillati</taxon>
        <taxon>Actinomycetota</taxon>
        <taxon>Actinomycetes</taxon>
        <taxon>Mycobacteriales</taxon>
        <taxon>Nocardiaceae</taxon>
        <taxon>Rhodococcus</taxon>
    </lineage>
</organism>
<evidence type="ECO:0000256" key="1">
    <source>
        <dbReference type="ARBA" id="ARBA00004141"/>
    </source>
</evidence>
<evidence type="ECO:0000256" key="4">
    <source>
        <dbReference type="ARBA" id="ARBA00022989"/>
    </source>
</evidence>
<feature type="domain" description="Dicarboxylate carrier MatC N-terminal" evidence="9">
    <location>
        <begin position="4"/>
        <end position="144"/>
    </location>
</feature>
<feature type="transmembrane region" description="Helical" evidence="7">
    <location>
        <begin position="358"/>
        <end position="384"/>
    </location>
</feature>
<dbReference type="GO" id="GO:0016020">
    <property type="term" value="C:membrane"/>
    <property type="evidence" value="ECO:0007669"/>
    <property type="project" value="UniProtKB-SubCell"/>
</dbReference>
<dbReference type="EMBL" id="AJYC02000110">
    <property type="protein sequence ID" value="EKT78308.1"/>
    <property type="molecule type" value="Genomic_DNA"/>
</dbReference>
<evidence type="ECO:0000259" key="9">
    <source>
        <dbReference type="Pfam" id="PF07158"/>
    </source>
</evidence>
<feature type="region of interest" description="Disordered" evidence="6">
    <location>
        <begin position="210"/>
        <end position="256"/>
    </location>
</feature>
<feature type="transmembrane region" description="Helical" evidence="7">
    <location>
        <begin position="320"/>
        <end position="338"/>
    </location>
</feature>
<proteinExistence type="predicted"/>
<feature type="transmembrane region" description="Helical" evidence="7">
    <location>
        <begin position="171"/>
        <end position="191"/>
    </location>
</feature>
<keyword evidence="5 7" id="KW-0472">Membrane</keyword>
<name>K8X9V5_RHOOP</name>
<feature type="transmembrane region" description="Helical" evidence="7">
    <location>
        <begin position="391"/>
        <end position="413"/>
    </location>
</feature>
<evidence type="ECO:0000256" key="6">
    <source>
        <dbReference type="SAM" id="MobiDB-lite"/>
    </source>
</evidence>
<reference evidence="10 11" key="1">
    <citation type="journal article" date="2013" name="Genome Announc.">
        <title>Draft Genome Sequence of Rhodococcus opacus Strain M213 Shows a Diverse Catabolic Potential.</title>
        <authorList>
            <person name="Pathak A."/>
            <person name="Green S.J."/>
            <person name="Ogram A."/>
            <person name="Chauhan A."/>
        </authorList>
    </citation>
    <scope>NUCLEOTIDE SEQUENCE [LARGE SCALE GENOMIC DNA]</scope>
    <source>
        <strain evidence="10 11">M213</strain>
    </source>
</reference>
<gene>
    <name evidence="10" type="ORF">WSS_A33515</name>
</gene>
<dbReference type="RefSeq" id="WP_005262724.1">
    <property type="nucleotide sequence ID" value="NZ_AJYC02000110.1"/>
</dbReference>
<feature type="transmembrane region" description="Helical" evidence="7">
    <location>
        <begin position="444"/>
        <end position="462"/>
    </location>
</feature>
<feature type="compositionally biased region" description="Low complexity" evidence="6">
    <location>
        <begin position="231"/>
        <end position="250"/>
    </location>
</feature>
<feature type="transmembrane region" description="Helical" evidence="7">
    <location>
        <begin position="51"/>
        <end position="71"/>
    </location>
</feature>
<dbReference type="Pfam" id="PF03600">
    <property type="entry name" value="CitMHS"/>
    <property type="match status" value="1"/>
</dbReference>
<protein>
    <submittedName>
        <fullName evidence="10">Di-and tricarboxylate transporter</fullName>
    </submittedName>
</protein>
<keyword evidence="4 7" id="KW-1133">Transmembrane helix</keyword>
<comment type="caution">
    <text evidence="10">The sequence shown here is derived from an EMBL/GenBank/DDBJ whole genome shotgun (WGS) entry which is preliminary data.</text>
</comment>
<dbReference type="GO" id="GO:0055085">
    <property type="term" value="P:transmembrane transport"/>
    <property type="evidence" value="ECO:0007669"/>
    <property type="project" value="InterPro"/>
</dbReference>
<dbReference type="InterPro" id="IPR004680">
    <property type="entry name" value="Cit_transptr-like_dom"/>
</dbReference>
<evidence type="ECO:0000256" key="3">
    <source>
        <dbReference type="ARBA" id="ARBA00022692"/>
    </source>
</evidence>
<accession>K8X9V5</accession>
<dbReference type="AlphaFoldDB" id="K8X9V5"/>
<evidence type="ECO:0000256" key="2">
    <source>
        <dbReference type="ARBA" id="ARBA00022448"/>
    </source>
</evidence>
<sequence length="466" mass="48336">MLYFLSIAALVALFAIATMTPINMGVLAFAAAFVIGGWVSGIALEDIFDFFPGNIVIAIIGITLLFGIAQLNGTADLMIGGALRLVRGKRWAIVWLMFFLGAGLMTMGSTLAVGMLAPIAMPIAKRYKIDPLLMGMMISHGVLGAAFSPVTVYGAFTNGWLQSAGLPNNPFALYAIPLGLNFLFAVAIFLVRGRDLMRSGEQDIDIDIDSITDTAGTPPRGGQLVTTGAPTGRNATATRPGTATTATTTGSAQPKVTPGRIEELEATGFTPMRIATIVGILALLVGGAAFQLDIGVCSMVISAILLCLAPNKLKTAVNNVQWSAVLLVSGMLTYMSVLNENGTVDFLGNAAASLSSPLLTALILCYAVAVLSAVGSSIGTIGIVLPLAAPLLLAGDIGLVGFVAAVIFAATIVDVSPLSSNGVMVLANAQVPDRNKFQRTQFKYTGYVVLVAPILAWALVVLPTSL</sequence>